<proteinExistence type="predicted"/>
<accession>A0AAN7JSL3</accession>
<feature type="compositionally biased region" description="Polar residues" evidence="1">
    <location>
        <begin position="73"/>
        <end position="82"/>
    </location>
</feature>
<feature type="region of interest" description="Disordered" evidence="1">
    <location>
        <begin position="67"/>
        <end position="92"/>
    </location>
</feature>
<gene>
    <name evidence="2" type="ORF">SAY87_022164</name>
</gene>
<protein>
    <submittedName>
        <fullName evidence="2">Uncharacterized protein</fullName>
    </submittedName>
</protein>
<dbReference type="AlphaFoldDB" id="A0AAN7JSL3"/>
<evidence type="ECO:0000313" key="3">
    <source>
        <dbReference type="Proteomes" id="UP001345219"/>
    </source>
</evidence>
<name>A0AAN7JSL3_9MYRT</name>
<evidence type="ECO:0000313" key="2">
    <source>
        <dbReference type="EMBL" id="KAK4753366.1"/>
    </source>
</evidence>
<reference evidence="2 3" key="1">
    <citation type="journal article" date="2023" name="Hortic Res">
        <title>Pangenome of water caltrop reveals structural variations and asymmetric subgenome divergence after allopolyploidization.</title>
        <authorList>
            <person name="Zhang X."/>
            <person name="Chen Y."/>
            <person name="Wang L."/>
            <person name="Yuan Y."/>
            <person name="Fang M."/>
            <person name="Shi L."/>
            <person name="Lu R."/>
            <person name="Comes H.P."/>
            <person name="Ma Y."/>
            <person name="Chen Y."/>
            <person name="Huang G."/>
            <person name="Zhou Y."/>
            <person name="Zheng Z."/>
            <person name="Qiu Y."/>
        </authorList>
    </citation>
    <scope>NUCLEOTIDE SEQUENCE [LARGE SCALE GENOMIC DNA]</scope>
    <source>
        <tissue evidence="2">Roots</tissue>
    </source>
</reference>
<keyword evidence="3" id="KW-1185">Reference proteome</keyword>
<evidence type="ECO:0000256" key="1">
    <source>
        <dbReference type="SAM" id="MobiDB-lite"/>
    </source>
</evidence>
<organism evidence="2 3">
    <name type="scientific">Trapa incisa</name>
    <dbReference type="NCBI Taxonomy" id="236973"/>
    <lineage>
        <taxon>Eukaryota</taxon>
        <taxon>Viridiplantae</taxon>
        <taxon>Streptophyta</taxon>
        <taxon>Embryophyta</taxon>
        <taxon>Tracheophyta</taxon>
        <taxon>Spermatophyta</taxon>
        <taxon>Magnoliopsida</taxon>
        <taxon>eudicotyledons</taxon>
        <taxon>Gunneridae</taxon>
        <taxon>Pentapetalae</taxon>
        <taxon>rosids</taxon>
        <taxon>malvids</taxon>
        <taxon>Myrtales</taxon>
        <taxon>Lythraceae</taxon>
        <taxon>Trapa</taxon>
    </lineage>
</organism>
<dbReference type="Proteomes" id="UP001345219">
    <property type="component" value="Chromosome 16"/>
</dbReference>
<sequence>MLGNVGRELVVFLRCPLPFSHLMAEIATTLPLPHVAHLAEAALGCFKDEIFHLLAKKRVDIHQLRHQIENPPGGSTSTTPYISTGVKDKKEDKNTMEKIKRGLTRTIQEQHNSTISLAPPSGNLVPESSISFREPEHHYSPTSFMNKEEGSPCTQNLYGKSRMKGRLDDENGDGKDQRISRSNILFHPECEIWDLPSDDLIDPTV</sequence>
<dbReference type="EMBL" id="JAXIOK010000016">
    <property type="protein sequence ID" value="KAK4753366.1"/>
    <property type="molecule type" value="Genomic_DNA"/>
</dbReference>
<comment type="caution">
    <text evidence="2">The sequence shown here is derived from an EMBL/GenBank/DDBJ whole genome shotgun (WGS) entry which is preliminary data.</text>
</comment>